<proteinExistence type="predicted"/>
<keyword evidence="3" id="KW-0067">ATP-binding</keyword>
<dbReference type="InterPro" id="IPR052708">
    <property type="entry name" value="PxpC"/>
</dbReference>
<keyword evidence="1" id="KW-0547">Nucleotide-binding</keyword>
<evidence type="ECO:0000259" key="5">
    <source>
        <dbReference type="SMART" id="SM00797"/>
    </source>
</evidence>
<dbReference type="AlphaFoldDB" id="A0A4Q1HN67"/>
<evidence type="ECO:0000256" key="4">
    <source>
        <dbReference type="SAM" id="MobiDB-lite"/>
    </source>
</evidence>
<evidence type="ECO:0000313" key="7">
    <source>
        <dbReference type="Proteomes" id="UP000290849"/>
    </source>
</evidence>
<dbReference type="PANTHER" id="PTHR43309:SF3">
    <property type="entry name" value="5-OXOPROLINASE SUBUNIT C"/>
    <property type="match status" value="1"/>
</dbReference>
<dbReference type="EMBL" id="PYAL01000001">
    <property type="protein sequence ID" value="RXN92339.1"/>
    <property type="molecule type" value="Genomic_DNA"/>
</dbReference>
<dbReference type="SMART" id="SM00797">
    <property type="entry name" value="AHS2"/>
    <property type="match status" value="1"/>
</dbReference>
<comment type="caution">
    <text evidence="6">The sequence shown here is derived from an EMBL/GenBank/DDBJ whole genome shotgun (WGS) entry which is preliminary data.</text>
</comment>
<dbReference type="InterPro" id="IPR029000">
    <property type="entry name" value="Cyclophilin-like_dom_sf"/>
</dbReference>
<organism evidence="6 7">
    <name type="scientific">Achromobacter aloeverae</name>
    <dbReference type="NCBI Taxonomy" id="1750518"/>
    <lineage>
        <taxon>Bacteria</taxon>
        <taxon>Pseudomonadati</taxon>
        <taxon>Pseudomonadota</taxon>
        <taxon>Betaproteobacteria</taxon>
        <taxon>Burkholderiales</taxon>
        <taxon>Alcaligenaceae</taxon>
        <taxon>Achromobacter</taxon>
    </lineage>
</organism>
<dbReference type="GO" id="GO:0005524">
    <property type="term" value="F:ATP binding"/>
    <property type="evidence" value="ECO:0007669"/>
    <property type="project" value="UniProtKB-KW"/>
</dbReference>
<gene>
    <name evidence="6" type="ORF">C7R54_00810</name>
</gene>
<name>A0A4Q1HN67_9BURK</name>
<reference evidence="6 7" key="1">
    <citation type="journal article" date="2017" name="Int. J. Syst. Evol. Microbiol.">
        <title>Achromobacter aloeverae sp. nov., isolated from the root of Aloe vera (L.) Burm.f.</title>
        <authorList>
            <person name="Kuncharoen N."/>
            <person name="Muramatsu Y."/>
            <person name="Shibata C."/>
            <person name="Kamakura Y."/>
            <person name="Nakagawa Y."/>
            <person name="Tanasupawat S."/>
        </authorList>
    </citation>
    <scope>NUCLEOTIDE SEQUENCE [LARGE SCALE GENOMIC DNA]</scope>
    <source>
        <strain evidence="6 7">AVA-1</strain>
    </source>
</reference>
<dbReference type="RefSeq" id="WP_129148302.1">
    <property type="nucleotide sequence ID" value="NZ_JBHSDO010000016.1"/>
</dbReference>
<protein>
    <recommendedName>
        <fullName evidence="5">Carboxyltransferase domain-containing protein</fullName>
    </recommendedName>
</protein>
<dbReference type="PANTHER" id="PTHR43309">
    <property type="entry name" value="5-OXOPROLINASE SUBUNIT C"/>
    <property type="match status" value="1"/>
</dbReference>
<evidence type="ECO:0000256" key="3">
    <source>
        <dbReference type="ARBA" id="ARBA00022840"/>
    </source>
</evidence>
<dbReference type="NCBIfam" id="TIGR00724">
    <property type="entry name" value="urea_amlyse_rel"/>
    <property type="match status" value="1"/>
</dbReference>
<dbReference type="Gene3D" id="2.40.100.10">
    <property type="entry name" value="Cyclophilin-like"/>
    <property type="match status" value="1"/>
</dbReference>
<dbReference type="InterPro" id="IPR003778">
    <property type="entry name" value="CT_A_B"/>
</dbReference>
<dbReference type="Pfam" id="PF02626">
    <property type="entry name" value="CT_A_B"/>
    <property type="match status" value="1"/>
</dbReference>
<dbReference type="Proteomes" id="UP000290849">
    <property type="component" value="Unassembled WGS sequence"/>
</dbReference>
<feature type="domain" description="Carboxyltransferase" evidence="5">
    <location>
        <begin position="25"/>
        <end position="337"/>
    </location>
</feature>
<keyword evidence="2" id="KW-0378">Hydrolase</keyword>
<dbReference type="SUPFAM" id="SSF50891">
    <property type="entry name" value="Cyclophilin-like"/>
    <property type="match status" value="1"/>
</dbReference>
<evidence type="ECO:0000256" key="2">
    <source>
        <dbReference type="ARBA" id="ARBA00022801"/>
    </source>
</evidence>
<evidence type="ECO:0000313" key="6">
    <source>
        <dbReference type="EMBL" id="RXN92339.1"/>
    </source>
</evidence>
<evidence type="ECO:0000256" key="1">
    <source>
        <dbReference type="ARBA" id="ARBA00022741"/>
    </source>
</evidence>
<feature type="compositionally biased region" description="Basic and acidic residues" evidence="4">
    <location>
        <begin position="192"/>
        <end position="204"/>
    </location>
</feature>
<accession>A0A4Q1HN67</accession>
<keyword evidence="7" id="KW-1185">Reference proteome</keyword>
<dbReference type="OrthoDB" id="9768696at2"/>
<dbReference type="GO" id="GO:0016787">
    <property type="term" value="F:hydrolase activity"/>
    <property type="evidence" value="ECO:0007669"/>
    <property type="project" value="UniProtKB-KW"/>
</dbReference>
<sequence length="351" mass="37610">MNVMTVERPGMLSTLQDTGRFGHQQYGVSVNGPMDEWSHRLANILVGNDDDAAVLECTLTGPRVVFAENTLVALCGARMRITANGQPVPQDRAVLLRRGTVLDVGERLQGVRLYLAVRGGFATEPVLGSRSTNIRAGFGGHAGRALKRGDRVPAGRAPRELPTTHIEKLMVQSGMPVLHADTVDVTPPAEHGPTEHSPTERDPTDSAPTPRAIRIVPGPHWSAFSAAAHAQLTTLPYSITQQSDRMGARLQGEALALKAPLELISEATAFGTIQVPPDGQPIVLMADRQSAGGYPKIAYVASADLPLLAQAMPGAALHFARVEQADAELAWRATEDRLQEIRHAAARVLRS</sequence>
<feature type="region of interest" description="Disordered" evidence="4">
    <location>
        <begin position="183"/>
        <end position="208"/>
    </location>
</feature>